<evidence type="ECO:0000259" key="1">
    <source>
        <dbReference type="Pfam" id="PF04326"/>
    </source>
</evidence>
<protein>
    <submittedName>
        <fullName evidence="3">Histidine kinase</fullName>
    </submittedName>
</protein>
<accession>A0A8J7YUU3</accession>
<dbReference type="PANTHER" id="PTHR30595">
    <property type="entry name" value="GLPR-RELATED TRANSCRIPTIONAL REPRESSOR"/>
    <property type="match status" value="1"/>
</dbReference>
<feature type="domain" description="Schlafen AlbA-2" evidence="1">
    <location>
        <begin position="14"/>
        <end position="129"/>
    </location>
</feature>
<dbReference type="AlphaFoldDB" id="A0A8J7YUU3"/>
<dbReference type="Pfam" id="PF13749">
    <property type="entry name" value="HATPase_c_4"/>
    <property type="match status" value="1"/>
</dbReference>
<comment type="caution">
    <text evidence="3">The sequence shown here is derived from an EMBL/GenBank/DDBJ whole genome shotgun (WGS) entry which is preliminary data.</text>
</comment>
<dbReference type="Proteomes" id="UP000738826">
    <property type="component" value="Unassembled WGS sequence"/>
</dbReference>
<evidence type="ECO:0000313" key="2">
    <source>
        <dbReference type="EMBL" id="NCN64555.1"/>
    </source>
</evidence>
<evidence type="ECO:0000313" key="3">
    <source>
        <dbReference type="EMBL" id="NCS91542.1"/>
    </source>
</evidence>
<dbReference type="GO" id="GO:0016301">
    <property type="term" value="F:kinase activity"/>
    <property type="evidence" value="ECO:0007669"/>
    <property type="project" value="UniProtKB-KW"/>
</dbReference>
<dbReference type="InterPro" id="IPR038475">
    <property type="entry name" value="RecG_C_sf"/>
</dbReference>
<evidence type="ECO:0000313" key="4">
    <source>
        <dbReference type="Proteomes" id="UP000738826"/>
    </source>
</evidence>
<dbReference type="EMBL" id="JAACQH010000078">
    <property type="protein sequence ID" value="NCS91542.1"/>
    <property type="molecule type" value="Genomic_DNA"/>
</dbReference>
<gene>
    <name evidence="3" type="ORF">GW779_03920</name>
    <name evidence="2" type="ORF">GW910_00530</name>
</gene>
<proteinExistence type="predicted"/>
<dbReference type="InterPro" id="IPR038461">
    <property type="entry name" value="Schlafen_AlbA_2_dom_sf"/>
</dbReference>
<keyword evidence="3" id="KW-0808">Transferase</keyword>
<name>A0A8J7YUU3_9ARCH</name>
<dbReference type="Pfam" id="PF04326">
    <property type="entry name" value="SLFN_AlbA_2"/>
    <property type="match status" value="1"/>
</dbReference>
<reference evidence="3" key="1">
    <citation type="submission" date="2019-11" db="EMBL/GenBank/DDBJ databases">
        <title>Lipid analysis of CO2-rich subsurface aquifers suggests an autotrophy-based deep biosphere with lysolipids enriched in CPR bacteria.</title>
        <authorList>
            <person name="Probst A.J."/>
            <person name="Elling F.J."/>
            <person name="Castelle C.J."/>
            <person name="Zhu Q."/>
            <person name="Elvert M."/>
            <person name="Birarda G."/>
            <person name="Holman H.-Y."/>
            <person name="Lane K.R."/>
            <person name="Ladd B."/>
            <person name="Ryan M.C."/>
            <person name="Woyke T."/>
            <person name="Hinrichs K.-U."/>
            <person name="Banfield J.F."/>
        </authorList>
    </citation>
    <scope>NUCLEOTIDE SEQUENCE</scope>
    <source>
        <strain evidence="2">CG_2015-01_33_1645</strain>
        <strain evidence="3">CG_2015-04_33_537</strain>
    </source>
</reference>
<dbReference type="Gene3D" id="3.30.565.60">
    <property type="match status" value="1"/>
</dbReference>
<sequence>MDEQKLKEIIRNGESSSVEFKEILTEDLPIEKEIVSFLNLKGGKILIGVSDNKNITGVKENDLKKIEETIMNKCRDVIKPEIIPFYEKVFVDGKTVVVLEVNGIDKPYYLFKNNKKTYYIRVGTTVREATREELRRLFQASGSIHYDENLVYNSSLEDIATDKVTEYFENFRGMAFENLPEEEKENILINSKILTNGEDKILCTVAGILLFGKEPAKFLSQSGIMFAHFKGREISGELIDRKELNKTIAENIRNICEIIKLNLKHSSKIEGLERVEKEEIPERVIREAIANACIHRDYTIYGAKIRVFMFEDRLEIRSPGIPPNTVTVDNMKTGISVYRNPVIVKFINDYHLAEGMGRGIPMIIREMKKISGKEPKIEILENETNLIIYFQQRK</sequence>
<organism evidence="3 4">
    <name type="scientific">Candidatus Altarchaeum hamiconexum</name>
    <dbReference type="NCBI Taxonomy" id="1803513"/>
    <lineage>
        <taxon>Archaea</taxon>
        <taxon>Candidatus Altarchaeota</taxon>
        <taxon>Candidatus Altiarchaeia</taxon>
        <taxon>Candidatus Altarchaeales</taxon>
        <taxon>Candidatus Altarchaeaceae</taxon>
        <taxon>Candidatus Altarchaeum</taxon>
    </lineage>
</organism>
<dbReference type="PANTHER" id="PTHR30595:SF6">
    <property type="entry name" value="SCHLAFEN ALBA-2 DOMAIN-CONTAINING PROTEIN"/>
    <property type="match status" value="1"/>
</dbReference>
<keyword evidence="3" id="KW-0418">Kinase</keyword>
<dbReference type="Gene3D" id="3.30.950.30">
    <property type="entry name" value="Schlafen, AAA domain"/>
    <property type="match status" value="1"/>
</dbReference>
<dbReference type="InterPro" id="IPR007421">
    <property type="entry name" value="Schlafen_AlbA_2_dom"/>
</dbReference>
<dbReference type="EMBL" id="JAACVF010000012">
    <property type="protein sequence ID" value="NCN64555.1"/>
    <property type="molecule type" value="Genomic_DNA"/>
</dbReference>
<dbReference type="Proteomes" id="UP000768163">
    <property type="component" value="Unassembled WGS sequence"/>
</dbReference>